<accession>A0AAP0DUA6</accession>
<evidence type="ECO:0000313" key="2">
    <source>
        <dbReference type="Proteomes" id="UP001420932"/>
    </source>
</evidence>
<organism evidence="1 2">
    <name type="scientific">Stephania yunnanensis</name>
    <dbReference type="NCBI Taxonomy" id="152371"/>
    <lineage>
        <taxon>Eukaryota</taxon>
        <taxon>Viridiplantae</taxon>
        <taxon>Streptophyta</taxon>
        <taxon>Embryophyta</taxon>
        <taxon>Tracheophyta</taxon>
        <taxon>Spermatophyta</taxon>
        <taxon>Magnoliopsida</taxon>
        <taxon>Ranunculales</taxon>
        <taxon>Menispermaceae</taxon>
        <taxon>Menispermoideae</taxon>
        <taxon>Cissampelideae</taxon>
        <taxon>Stephania</taxon>
    </lineage>
</organism>
<evidence type="ECO:0000313" key="1">
    <source>
        <dbReference type="EMBL" id="KAK9081250.1"/>
    </source>
</evidence>
<dbReference type="SUPFAM" id="SSF49785">
    <property type="entry name" value="Galactose-binding domain-like"/>
    <property type="match status" value="1"/>
</dbReference>
<reference evidence="1 2" key="1">
    <citation type="submission" date="2024-01" db="EMBL/GenBank/DDBJ databases">
        <title>Genome assemblies of Stephania.</title>
        <authorList>
            <person name="Yang L."/>
        </authorList>
    </citation>
    <scope>NUCLEOTIDE SEQUENCE [LARGE SCALE GENOMIC DNA]</scope>
    <source>
        <strain evidence="1">YNDBR</strain>
        <tissue evidence="1">Leaf</tissue>
    </source>
</reference>
<dbReference type="AlphaFoldDB" id="A0AAP0DUA6"/>
<comment type="caution">
    <text evidence="1">The sequence shown here is derived from an EMBL/GenBank/DDBJ whole genome shotgun (WGS) entry which is preliminary data.</text>
</comment>
<proteinExistence type="predicted"/>
<dbReference type="CDD" id="cd22842">
    <property type="entry name" value="Gal_Rha_Lectin_BGal"/>
    <property type="match status" value="1"/>
</dbReference>
<dbReference type="Proteomes" id="UP001420932">
    <property type="component" value="Unassembled WGS sequence"/>
</dbReference>
<name>A0AAP0DUA6_9MAGN</name>
<dbReference type="EMBL" id="JBBNAF010000056">
    <property type="protein sequence ID" value="KAK9081250.1"/>
    <property type="molecule type" value="Genomic_DNA"/>
</dbReference>
<protein>
    <submittedName>
        <fullName evidence="1">Uncharacterized protein</fullName>
    </submittedName>
</protein>
<gene>
    <name evidence="1" type="ORF">Syun_030613</name>
</gene>
<sequence length="263" mass="29052">MTGGALRWHRCGRSGVQLMLWVRDPVECTDRDNDLVVHIGKEMDMFQLERDFNVSAWAYGPPGIAEYHVPRSWLKSSDNLLVIFEETGGNPLGISVNLHYTRTICGSVSESDYPPLHRWTRQSSIHGRTSVSNTTPEMQLQCDDGHVISDIVFASYGTPLGSCQHFSTGQCHADSSLSVVSNVPFESLENERDEPGMLLILAHDRLSPTTSNVSKNIISFMASDLVEKDYESTGSTSIGYKNHADDNLVFPTTNEDAGVTEAV</sequence>
<dbReference type="InterPro" id="IPR008979">
    <property type="entry name" value="Galactose-bd-like_sf"/>
</dbReference>
<keyword evidence="2" id="KW-1185">Reference proteome</keyword>